<evidence type="ECO:0000256" key="6">
    <source>
        <dbReference type="PROSITE-ProRule" id="PRU00205"/>
    </source>
</evidence>
<keyword evidence="4 8" id="KW-1133">Transmembrane helix</keyword>
<keyword evidence="11" id="KW-1185">Reference proteome</keyword>
<evidence type="ECO:0000256" key="2">
    <source>
        <dbReference type="ARBA" id="ARBA00009808"/>
    </source>
</evidence>
<dbReference type="PANTHER" id="PTHR12560">
    <property type="entry name" value="LONGEVITY ASSURANCE FACTOR 1 LAG1"/>
    <property type="match status" value="1"/>
</dbReference>
<keyword evidence="3 6" id="KW-0812">Transmembrane</keyword>
<dbReference type="AlphaFoldDB" id="A0A4S4KIP3"/>
<name>A0A4S4KIP3_9APHY</name>
<dbReference type="PANTHER" id="PTHR12560:SF0">
    <property type="entry name" value="LD18904P"/>
    <property type="match status" value="1"/>
</dbReference>
<evidence type="ECO:0000256" key="3">
    <source>
        <dbReference type="ARBA" id="ARBA00022692"/>
    </source>
</evidence>
<feature type="transmembrane region" description="Helical" evidence="8">
    <location>
        <begin position="38"/>
        <end position="59"/>
    </location>
</feature>
<accession>A0A4S4KIP3</accession>
<evidence type="ECO:0000256" key="8">
    <source>
        <dbReference type="SAM" id="Phobius"/>
    </source>
</evidence>
<keyword evidence="5 6" id="KW-0472">Membrane</keyword>
<gene>
    <name evidence="10" type="ORF">EW026_g3945</name>
</gene>
<comment type="similarity">
    <text evidence="2">Belongs to the sphingosine N-acyltransferase family.</text>
</comment>
<feature type="region of interest" description="Disordered" evidence="7">
    <location>
        <begin position="91"/>
        <end position="118"/>
    </location>
</feature>
<feature type="compositionally biased region" description="Polar residues" evidence="7">
    <location>
        <begin position="100"/>
        <end position="111"/>
    </location>
</feature>
<dbReference type="InterPro" id="IPR016439">
    <property type="entry name" value="Lag1/Lac1-like"/>
</dbReference>
<evidence type="ECO:0000256" key="1">
    <source>
        <dbReference type="ARBA" id="ARBA00004141"/>
    </source>
</evidence>
<dbReference type="GO" id="GO:0050291">
    <property type="term" value="F:sphingosine N-acyltransferase activity"/>
    <property type="evidence" value="ECO:0007669"/>
    <property type="project" value="InterPro"/>
</dbReference>
<comment type="subcellular location">
    <subcellularLocation>
        <location evidence="1">Membrane</location>
        <topology evidence="1">Multi-pass membrane protein</topology>
    </subcellularLocation>
</comment>
<organism evidence="10 11">
    <name type="scientific">Hermanssonia centrifuga</name>
    <dbReference type="NCBI Taxonomy" id="98765"/>
    <lineage>
        <taxon>Eukaryota</taxon>
        <taxon>Fungi</taxon>
        <taxon>Dikarya</taxon>
        <taxon>Basidiomycota</taxon>
        <taxon>Agaricomycotina</taxon>
        <taxon>Agaricomycetes</taxon>
        <taxon>Polyporales</taxon>
        <taxon>Meruliaceae</taxon>
        <taxon>Hermanssonia</taxon>
    </lineage>
</organism>
<dbReference type="InterPro" id="IPR006634">
    <property type="entry name" value="TLC-dom"/>
</dbReference>
<evidence type="ECO:0000313" key="10">
    <source>
        <dbReference type="EMBL" id="THG98208.1"/>
    </source>
</evidence>
<evidence type="ECO:0000313" key="11">
    <source>
        <dbReference type="Proteomes" id="UP000309038"/>
    </source>
</evidence>
<feature type="transmembrane region" description="Helical" evidence="8">
    <location>
        <begin position="281"/>
        <end position="301"/>
    </location>
</feature>
<reference evidence="10 11" key="1">
    <citation type="submission" date="2019-02" db="EMBL/GenBank/DDBJ databases">
        <title>Genome sequencing of the rare red list fungi Phlebia centrifuga.</title>
        <authorList>
            <person name="Buettner E."/>
            <person name="Kellner H."/>
        </authorList>
    </citation>
    <scope>NUCLEOTIDE SEQUENCE [LARGE SCALE GENOMIC DNA]</scope>
    <source>
        <strain evidence="10 11">DSM 108282</strain>
    </source>
</reference>
<feature type="transmembrane region" description="Helical" evidence="8">
    <location>
        <begin position="322"/>
        <end position="344"/>
    </location>
</feature>
<dbReference type="Proteomes" id="UP000309038">
    <property type="component" value="Unassembled WGS sequence"/>
</dbReference>
<sequence>MNTLRAPEWLPSFLTPFVTLSYPTQRPAAPDSFPDSPYYGGGLLDGCFIITCIAVMAILRDSLRLGVFEPFARWWLTRALRKSKAKLKQNGVANGHAKSNGGTVEKTNGKINGSANGNGHAAHANECVISKQEARKLHRSVLRFAEQGWSSVYYTCQWLYGLYVHRNLPTAVLDPVDVWINYPHIPLAGPLKFYYLTQSAFYLHQILILNAEARRKDHWQMMTHHIITVALMLGSYFYNYTRVGCLVMMLMDLCDIFLPLAKMFRYLSLSTLCDVTFAGFWLSWLITRHFLFIFVIKSAYYDAPRIIPRVWDPERGHFMTKGVYVAFNAMLVSLQLLQIMWFSLICRIAYDVVIGQGADDSRSDSEGNDYSEDEGEKKDR</sequence>
<comment type="caution">
    <text evidence="10">The sequence shown here is derived from an EMBL/GenBank/DDBJ whole genome shotgun (WGS) entry which is preliminary data.</text>
</comment>
<protein>
    <recommendedName>
        <fullName evidence="9">TLC domain-containing protein</fullName>
    </recommendedName>
</protein>
<dbReference type="GO" id="GO:0046513">
    <property type="term" value="P:ceramide biosynthetic process"/>
    <property type="evidence" value="ECO:0007669"/>
    <property type="project" value="InterPro"/>
</dbReference>
<evidence type="ECO:0000256" key="5">
    <source>
        <dbReference type="ARBA" id="ARBA00023136"/>
    </source>
</evidence>
<evidence type="ECO:0000259" key="9">
    <source>
        <dbReference type="PROSITE" id="PS50922"/>
    </source>
</evidence>
<feature type="domain" description="TLC" evidence="9">
    <location>
        <begin position="139"/>
        <end position="354"/>
    </location>
</feature>
<dbReference type="PIRSF" id="PIRSF005225">
    <property type="entry name" value="LAG1_LAC1"/>
    <property type="match status" value="1"/>
</dbReference>
<dbReference type="Pfam" id="PF03798">
    <property type="entry name" value="TRAM_LAG1_CLN8"/>
    <property type="match status" value="1"/>
</dbReference>
<evidence type="ECO:0000256" key="4">
    <source>
        <dbReference type="ARBA" id="ARBA00022989"/>
    </source>
</evidence>
<dbReference type="GO" id="GO:0016020">
    <property type="term" value="C:membrane"/>
    <property type="evidence" value="ECO:0007669"/>
    <property type="project" value="UniProtKB-SubCell"/>
</dbReference>
<proteinExistence type="inferred from homology"/>
<dbReference type="PROSITE" id="PS50922">
    <property type="entry name" value="TLC"/>
    <property type="match status" value="1"/>
</dbReference>
<dbReference type="EMBL" id="SGPJ01000130">
    <property type="protein sequence ID" value="THG98208.1"/>
    <property type="molecule type" value="Genomic_DNA"/>
</dbReference>
<evidence type="ECO:0000256" key="7">
    <source>
        <dbReference type="SAM" id="MobiDB-lite"/>
    </source>
</evidence>
<dbReference type="SMART" id="SM00724">
    <property type="entry name" value="TLC"/>
    <property type="match status" value="1"/>
</dbReference>
<feature type="region of interest" description="Disordered" evidence="7">
    <location>
        <begin position="358"/>
        <end position="380"/>
    </location>
</feature>